<evidence type="ECO:0000256" key="1">
    <source>
        <dbReference type="ARBA" id="ARBA00023018"/>
    </source>
</evidence>
<dbReference type="InterPro" id="IPR039032">
    <property type="entry name" value="Rim-like"/>
</dbReference>
<protein>
    <submittedName>
        <fullName evidence="5">C2 domain-containing protein</fullName>
    </submittedName>
</protein>
<evidence type="ECO:0000259" key="3">
    <source>
        <dbReference type="PROSITE" id="PS50004"/>
    </source>
</evidence>
<accession>A0A915IN47</accession>
<dbReference type="InterPro" id="IPR035892">
    <property type="entry name" value="C2_domain_sf"/>
</dbReference>
<reference evidence="5" key="1">
    <citation type="submission" date="2022-11" db="UniProtKB">
        <authorList>
            <consortium name="WormBaseParasite"/>
        </authorList>
    </citation>
    <scope>IDENTIFICATION</scope>
</reference>
<dbReference type="Gene3D" id="2.60.40.150">
    <property type="entry name" value="C2 domain"/>
    <property type="match status" value="1"/>
</dbReference>
<dbReference type="GO" id="GO:0042391">
    <property type="term" value="P:regulation of membrane potential"/>
    <property type="evidence" value="ECO:0007669"/>
    <property type="project" value="TreeGrafter"/>
</dbReference>
<dbReference type="PANTHER" id="PTHR12157:SF21">
    <property type="entry name" value="RAB3 INTERACTING MOLECULE, ISOFORM F"/>
    <property type="match status" value="1"/>
</dbReference>
<evidence type="ECO:0000313" key="5">
    <source>
        <dbReference type="WBParaSite" id="nRc.2.0.1.t15396-RA"/>
    </source>
</evidence>
<dbReference type="InterPro" id="IPR000008">
    <property type="entry name" value="C2_dom"/>
</dbReference>
<organism evidence="4 5">
    <name type="scientific">Romanomermis culicivorax</name>
    <name type="common">Nematode worm</name>
    <dbReference type="NCBI Taxonomy" id="13658"/>
    <lineage>
        <taxon>Eukaryota</taxon>
        <taxon>Metazoa</taxon>
        <taxon>Ecdysozoa</taxon>
        <taxon>Nematoda</taxon>
        <taxon>Enoplea</taxon>
        <taxon>Dorylaimia</taxon>
        <taxon>Mermithida</taxon>
        <taxon>Mermithoidea</taxon>
        <taxon>Mermithidae</taxon>
        <taxon>Romanomermis</taxon>
    </lineage>
</organism>
<dbReference type="SUPFAM" id="SSF49562">
    <property type="entry name" value="C2 domain (Calcium/lipid-binding domain, CaLB)"/>
    <property type="match status" value="1"/>
</dbReference>
<feature type="domain" description="C2" evidence="3">
    <location>
        <begin position="29"/>
        <end position="147"/>
    </location>
</feature>
<dbReference type="PANTHER" id="PTHR12157">
    <property type="entry name" value="REGULATING SYNAPTIC MEMBRANE EXOCYTOSIS PROTEIN"/>
    <property type="match status" value="1"/>
</dbReference>
<evidence type="ECO:0000313" key="4">
    <source>
        <dbReference type="Proteomes" id="UP000887565"/>
    </source>
</evidence>
<dbReference type="GO" id="GO:0048791">
    <property type="term" value="P:calcium ion-regulated exocytosis of neurotransmitter"/>
    <property type="evidence" value="ECO:0007669"/>
    <property type="project" value="TreeGrafter"/>
</dbReference>
<dbReference type="AlphaFoldDB" id="A0A915IN47"/>
<dbReference type="GO" id="GO:0048788">
    <property type="term" value="C:cytoskeleton of presynaptic active zone"/>
    <property type="evidence" value="ECO:0007669"/>
    <property type="project" value="TreeGrafter"/>
</dbReference>
<sequence>MTSFSRSEEVRTPSQLQAQASLIQQLSVDSTGIETALSQDVQCQVLADLWIKSETLRKKIDEKLAPFVKLYLMDGKRCVAKAKSATAARIAEPHFDQHLIFEESHKGRYLQLSVWGDYGRMERKCFMGIALLKLDDIDFTGAVEGWYKLYHTNSLIGLSNRMDSDASTIRGSQEIDKII</sequence>
<dbReference type="GO" id="GO:0031267">
    <property type="term" value="F:small GTPase binding"/>
    <property type="evidence" value="ECO:0007669"/>
    <property type="project" value="InterPro"/>
</dbReference>
<comment type="subcellular location">
    <subcellularLocation>
        <location evidence="2">Synapse</location>
    </subcellularLocation>
</comment>
<dbReference type="GO" id="GO:0044325">
    <property type="term" value="F:transmembrane transporter binding"/>
    <property type="evidence" value="ECO:0007669"/>
    <property type="project" value="TreeGrafter"/>
</dbReference>
<dbReference type="GO" id="GO:0042734">
    <property type="term" value="C:presynaptic membrane"/>
    <property type="evidence" value="ECO:0007669"/>
    <property type="project" value="TreeGrafter"/>
</dbReference>
<dbReference type="WBParaSite" id="nRc.2.0.1.t15396-RA">
    <property type="protein sequence ID" value="nRc.2.0.1.t15396-RA"/>
    <property type="gene ID" value="nRc.2.0.1.g15396"/>
</dbReference>
<dbReference type="GO" id="GO:0050806">
    <property type="term" value="P:positive regulation of synaptic transmission"/>
    <property type="evidence" value="ECO:0007669"/>
    <property type="project" value="TreeGrafter"/>
</dbReference>
<dbReference type="GO" id="GO:0048167">
    <property type="term" value="P:regulation of synaptic plasticity"/>
    <property type="evidence" value="ECO:0007669"/>
    <property type="project" value="TreeGrafter"/>
</dbReference>
<dbReference type="PROSITE" id="PS50004">
    <property type="entry name" value="C2"/>
    <property type="match status" value="1"/>
</dbReference>
<proteinExistence type="predicted"/>
<evidence type="ECO:0000256" key="2">
    <source>
        <dbReference type="ARBA" id="ARBA00034103"/>
    </source>
</evidence>
<name>A0A915IN47_ROMCU</name>
<dbReference type="Pfam" id="PF00168">
    <property type="entry name" value="C2"/>
    <property type="match status" value="1"/>
</dbReference>
<keyword evidence="1" id="KW-0770">Synapse</keyword>
<keyword evidence="4" id="KW-1185">Reference proteome</keyword>
<dbReference type="Proteomes" id="UP000887565">
    <property type="component" value="Unplaced"/>
</dbReference>